<comment type="subcellular location">
    <subcellularLocation>
        <location evidence="1">Membrane</location>
        <topology evidence="1">Multi-pass membrane protein</topology>
    </subcellularLocation>
</comment>
<feature type="transmembrane region" description="Helical" evidence="9">
    <location>
        <begin position="132"/>
        <end position="151"/>
    </location>
</feature>
<keyword evidence="6" id="KW-0406">Ion transport</keyword>
<evidence type="ECO:0000313" key="10">
    <source>
        <dbReference type="EMBL" id="KAK9677538.1"/>
    </source>
</evidence>
<evidence type="ECO:0000256" key="7">
    <source>
        <dbReference type="ARBA" id="ARBA00023136"/>
    </source>
</evidence>
<evidence type="ECO:0008006" key="12">
    <source>
        <dbReference type="Google" id="ProtNLM"/>
    </source>
</evidence>
<feature type="transmembrane region" description="Helical" evidence="9">
    <location>
        <begin position="80"/>
        <end position="98"/>
    </location>
</feature>
<feature type="transmembrane region" description="Helical" evidence="9">
    <location>
        <begin position="49"/>
        <end position="68"/>
    </location>
</feature>
<dbReference type="PANTHER" id="PTHR31086">
    <property type="entry name" value="ALUMINUM-ACTIVATED MALATE TRANSPORTER 10"/>
    <property type="match status" value="1"/>
</dbReference>
<evidence type="ECO:0000256" key="9">
    <source>
        <dbReference type="SAM" id="Phobius"/>
    </source>
</evidence>
<feature type="transmembrane region" description="Helical" evidence="9">
    <location>
        <begin position="190"/>
        <end position="212"/>
    </location>
</feature>
<keyword evidence="11" id="KW-1185">Reference proteome</keyword>
<evidence type="ECO:0000256" key="5">
    <source>
        <dbReference type="ARBA" id="ARBA00022989"/>
    </source>
</evidence>
<protein>
    <recommendedName>
        <fullName evidence="12">Aluminum-activated malate transporter</fullName>
    </recommendedName>
</protein>
<keyword evidence="8" id="KW-0407">Ion channel</keyword>
<accession>A0AAW1HMU0</accession>
<dbReference type="InterPro" id="IPR020966">
    <property type="entry name" value="ALMT"/>
</dbReference>
<sequence length="451" mass="50363">MDITISMEKIREENTSKISMNSKFEKIKTDVGNICELTKQIAKDDPRRVVHSFKVGFAITLVSLFYYFDPFYQGFGVDAMWAVLTVVVVFEFSVGATLGKGVNRVLATIIGGMFAVGAHRISSFLGDKFEPLLLGSYVFFTATIATFMRFYPKIKARYDYGMVIFILTFSLLCVSGYRDDEILDMAQRRISTILIGSSTAILVCLLICPIWAGTDLHNMSASHIDKLAFFFLEFGVEYFENAAYTSEKDSSKSSFGGFKNVLDSKSSVDSLINFARWEPRHGRFKNNHPWSVYKNVCDLTRDCAFRAEALHSILHCQYQAPKEVKAKFQEPCSKMSSEVGKALKELSSSIRQMSQPSKAKSHIHNAKQATQTLNSILQSNNISKTFNLSDVTRVATVGSTLADVVTFTDQIAEAVQVLANQCSNKRRPCNSHVIIVDEDPPSLSMALQNAE</sequence>
<evidence type="ECO:0000256" key="4">
    <source>
        <dbReference type="ARBA" id="ARBA00022692"/>
    </source>
</evidence>
<comment type="similarity">
    <text evidence="2">Belongs to the aromatic acid exporter (TC 2.A.85) family.</text>
</comment>
<keyword evidence="7 9" id="KW-0472">Membrane</keyword>
<evidence type="ECO:0000313" key="11">
    <source>
        <dbReference type="Proteomes" id="UP001443914"/>
    </source>
</evidence>
<gene>
    <name evidence="10" type="ORF">RND81_11G150200</name>
</gene>
<keyword evidence="4 9" id="KW-0812">Transmembrane</keyword>
<name>A0AAW1HMU0_SAPOF</name>
<comment type="caution">
    <text evidence="10">The sequence shown here is derived from an EMBL/GenBank/DDBJ whole genome shotgun (WGS) entry which is preliminary data.</text>
</comment>
<dbReference type="Proteomes" id="UP001443914">
    <property type="component" value="Unassembled WGS sequence"/>
</dbReference>
<reference evidence="10" key="1">
    <citation type="submission" date="2024-03" db="EMBL/GenBank/DDBJ databases">
        <title>WGS assembly of Saponaria officinalis var. Norfolk2.</title>
        <authorList>
            <person name="Jenkins J."/>
            <person name="Shu S."/>
            <person name="Grimwood J."/>
            <person name="Barry K."/>
            <person name="Goodstein D."/>
            <person name="Schmutz J."/>
            <person name="Leebens-Mack J."/>
            <person name="Osbourn A."/>
        </authorList>
    </citation>
    <scope>NUCLEOTIDE SEQUENCE [LARGE SCALE GENOMIC DNA]</scope>
    <source>
        <strain evidence="10">JIC</strain>
    </source>
</reference>
<keyword evidence="5 9" id="KW-1133">Transmembrane helix</keyword>
<dbReference type="GO" id="GO:0034220">
    <property type="term" value="P:monoatomic ion transmembrane transport"/>
    <property type="evidence" value="ECO:0007669"/>
    <property type="project" value="UniProtKB-KW"/>
</dbReference>
<dbReference type="EMBL" id="JBDFQZ010000011">
    <property type="protein sequence ID" value="KAK9677538.1"/>
    <property type="molecule type" value="Genomic_DNA"/>
</dbReference>
<dbReference type="AlphaFoldDB" id="A0AAW1HMU0"/>
<proteinExistence type="inferred from homology"/>
<evidence type="ECO:0000256" key="6">
    <source>
        <dbReference type="ARBA" id="ARBA00023065"/>
    </source>
</evidence>
<dbReference type="Pfam" id="PF11744">
    <property type="entry name" value="ALMT"/>
    <property type="match status" value="1"/>
</dbReference>
<dbReference type="GO" id="GO:0015743">
    <property type="term" value="P:malate transport"/>
    <property type="evidence" value="ECO:0007669"/>
    <property type="project" value="InterPro"/>
</dbReference>
<evidence type="ECO:0000256" key="8">
    <source>
        <dbReference type="ARBA" id="ARBA00023303"/>
    </source>
</evidence>
<dbReference type="GO" id="GO:0016020">
    <property type="term" value="C:membrane"/>
    <property type="evidence" value="ECO:0007669"/>
    <property type="project" value="UniProtKB-SubCell"/>
</dbReference>
<keyword evidence="3" id="KW-0813">Transport</keyword>
<feature type="transmembrane region" description="Helical" evidence="9">
    <location>
        <begin position="158"/>
        <end position="178"/>
    </location>
</feature>
<evidence type="ECO:0000256" key="1">
    <source>
        <dbReference type="ARBA" id="ARBA00004141"/>
    </source>
</evidence>
<evidence type="ECO:0000256" key="2">
    <source>
        <dbReference type="ARBA" id="ARBA00007079"/>
    </source>
</evidence>
<evidence type="ECO:0000256" key="3">
    <source>
        <dbReference type="ARBA" id="ARBA00022448"/>
    </source>
</evidence>
<organism evidence="10 11">
    <name type="scientific">Saponaria officinalis</name>
    <name type="common">Common soapwort</name>
    <name type="synonym">Lychnis saponaria</name>
    <dbReference type="NCBI Taxonomy" id="3572"/>
    <lineage>
        <taxon>Eukaryota</taxon>
        <taxon>Viridiplantae</taxon>
        <taxon>Streptophyta</taxon>
        <taxon>Embryophyta</taxon>
        <taxon>Tracheophyta</taxon>
        <taxon>Spermatophyta</taxon>
        <taxon>Magnoliopsida</taxon>
        <taxon>eudicotyledons</taxon>
        <taxon>Gunneridae</taxon>
        <taxon>Pentapetalae</taxon>
        <taxon>Caryophyllales</taxon>
        <taxon>Caryophyllaceae</taxon>
        <taxon>Caryophylleae</taxon>
        <taxon>Saponaria</taxon>
    </lineage>
</organism>